<comment type="caution">
    <text evidence="1">The sequence shown here is derived from an EMBL/GenBank/DDBJ whole genome shotgun (WGS) entry which is preliminary data.</text>
</comment>
<dbReference type="Proteomes" id="UP000599578">
    <property type="component" value="Unassembled WGS sequence"/>
</dbReference>
<keyword evidence="2" id="KW-1185">Reference proteome</keyword>
<protein>
    <recommendedName>
        <fullName evidence="3">AlpA family phage regulatory protein</fullName>
    </recommendedName>
</protein>
<accession>A0A917ZFQ9</accession>
<dbReference type="PANTHER" id="PTHR36154">
    <property type="entry name" value="DNA-BINDING TRANSCRIPTIONAL ACTIVATOR ALPA"/>
    <property type="match status" value="1"/>
</dbReference>
<dbReference type="InterPro" id="IPR010260">
    <property type="entry name" value="AlpA"/>
</dbReference>
<dbReference type="RefSeq" id="WP_188860660.1">
    <property type="nucleotide sequence ID" value="NZ_BMLT01000005.1"/>
</dbReference>
<gene>
    <name evidence="1" type="ORF">GCM10011348_22130</name>
</gene>
<evidence type="ECO:0000313" key="2">
    <source>
        <dbReference type="Proteomes" id="UP000599578"/>
    </source>
</evidence>
<evidence type="ECO:0000313" key="1">
    <source>
        <dbReference type="EMBL" id="GGO81946.1"/>
    </source>
</evidence>
<sequence length="62" mass="7156">MHKSQILRPTHAANFISVSRATLYRIAKNDPTFPRKIRIGERCVGYRESDLSKWLEAREVAA</sequence>
<evidence type="ECO:0008006" key="3">
    <source>
        <dbReference type="Google" id="ProtNLM"/>
    </source>
</evidence>
<dbReference type="InterPro" id="IPR052931">
    <property type="entry name" value="Prophage_regulatory_activator"/>
</dbReference>
<organism evidence="1 2">
    <name type="scientific">Marinobacterium nitratireducens</name>
    <dbReference type="NCBI Taxonomy" id="518897"/>
    <lineage>
        <taxon>Bacteria</taxon>
        <taxon>Pseudomonadati</taxon>
        <taxon>Pseudomonadota</taxon>
        <taxon>Gammaproteobacteria</taxon>
        <taxon>Oceanospirillales</taxon>
        <taxon>Oceanospirillaceae</taxon>
        <taxon>Marinobacterium</taxon>
    </lineage>
</organism>
<reference evidence="1 2" key="1">
    <citation type="journal article" date="2014" name="Int. J. Syst. Evol. Microbiol.">
        <title>Complete genome sequence of Corynebacterium casei LMG S-19264T (=DSM 44701T), isolated from a smear-ripened cheese.</title>
        <authorList>
            <consortium name="US DOE Joint Genome Institute (JGI-PGF)"/>
            <person name="Walter F."/>
            <person name="Albersmeier A."/>
            <person name="Kalinowski J."/>
            <person name="Ruckert C."/>
        </authorList>
    </citation>
    <scope>NUCLEOTIDE SEQUENCE [LARGE SCALE GENOMIC DNA]</scope>
    <source>
        <strain evidence="1 2">CGMCC 1.7286</strain>
    </source>
</reference>
<dbReference type="EMBL" id="BMLT01000005">
    <property type="protein sequence ID" value="GGO81946.1"/>
    <property type="molecule type" value="Genomic_DNA"/>
</dbReference>
<dbReference type="AlphaFoldDB" id="A0A917ZFQ9"/>
<name>A0A917ZFQ9_9GAMM</name>
<dbReference type="Pfam" id="PF05930">
    <property type="entry name" value="Phage_AlpA"/>
    <property type="match status" value="1"/>
</dbReference>
<proteinExistence type="predicted"/>
<dbReference type="PANTHER" id="PTHR36154:SF1">
    <property type="entry name" value="DNA-BINDING TRANSCRIPTIONAL ACTIVATOR ALPA"/>
    <property type="match status" value="1"/>
</dbReference>